<evidence type="ECO:0000256" key="2">
    <source>
        <dbReference type="ARBA" id="ARBA00022475"/>
    </source>
</evidence>
<keyword evidence="6 8" id="KW-0472">Membrane</keyword>
<keyword evidence="10" id="KW-1185">Reference proteome</keyword>
<feature type="transmembrane region" description="Helical" evidence="8">
    <location>
        <begin position="12"/>
        <end position="29"/>
    </location>
</feature>
<accession>A0A919KCC3</accession>
<evidence type="ECO:0000256" key="8">
    <source>
        <dbReference type="SAM" id="Phobius"/>
    </source>
</evidence>
<gene>
    <name evidence="9" type="ORF">Asi03nite_03670</name>
</gene>
<evidence type="ECO:0000256" key="7">
    <source>
        <dbReference type="ARBA" id="ARBA00024033"/>
    </source>
</evidence>
<dbReference type="GO" id="GO:0005886">
    <property type="term" value="C:plasma membrane"/>
    <property type="evidence" value="ECO:0007669"/>
    <property type="project" value="UniProtKB-SubCell"/>
</dbReference>
<keyword evidence="4 8" id="KW-0812">Transmembrane</keyword>
<feature type="transmembrane region" description="Helical" evidence="8">
    <location>
        <begin position="258"/>
        <end position="278"/>
    </location>
</feature>
<evidence type="ECO:0000256" key="1">
    <source>
        <dbReference type="ARBA" id="ARBA00004651"/>
    </source>
</evidence>
<feature type="transmembrane region" description="Helical" evidence="8">
    <location>
        <begin position="167"/>
        <end position="188"/>
    </location>
</feature>
<evidence type="ECO:0000256" key="6">
    <source>
        <dbReference type="ARBA" id="ARBA00023136"/>
    </source>
</evidence>
<name>A0A919KCC3_9ACTN</name>
<comment type="subcellular location">
    <subcellularLocation>
        <location evidence="1">Cell membrane</location>
        <topology evidence="1">Multi-pass membrane protein</topology>
    </subcellularLocation>
</comment>
<dbReference type="EMBL" id="BOMW01000005">
    <property type="protein sequence ID" value="GIF02829.1"/>
    <property type="molecule type" value="Genomic_DNA"/>
</dbReference>
<comment type="similarity">
    <text evidence="7">Belongs to the glycosyltransferase 87 family.</text>
</comment>
<evidence type="ECO:0000313" key="9">
    <source>
        <dbReference type="EMBL" id="GIF02829.1"/>
    </source>
</evidence>
<dbReference type="Proteomes" id="UP000629619">
    <property type="component" value="Unassembled WGS sequence"/>
</dbReference>
<evidence type="ECO:0000256" key="4">
    <source>
        <dbReference type="ARBA" id="ARBA00022692"/>
    </source>
</evidence>
<feature type="transmembrane region" description="Helical" evidence="8">
    <location>
        <begin position="284"/>
        <end position="303"/>
    </location>
</feature>
<keyword evidence="3" id="KW-0808">Transferase</keyword>
<evidence type="ECO:0000256" key="3">
    <source>
        <dbReference type="ARBA" id="ARBA00022679"/>
    </source>
</evidence>
<keyword evidence="2" id="KW-1003">Cell membrane</keyword>
<sequence>MTDTIKRLRLPLLWVIAAGVAVFEVFAALRRPTYDRLADLHVYIGSVQSLLHGHSLYDYTAANGDPFTYPPFAGILLLPTALLPEPAVRVIWSAAVITAILLLAQVVVRAVRQQNPAVELPLPAVLVLMLLSSPGSSDIRFGQISVFLVLIVLVDCMGMLPTRLAGTGVGIAAAVKLTPLVFLPYLWISGRRRAAYMCLAAFTIATLLALVILPSDSRRFWLIELENTRRIGDLSLGGNQSINGTLLRLGLDGQARTIMWLSLGVAVAIAGLVGARYAATNGRLLSAACTVGAVSIAVSPVSWTHHQFWTVIACAAIVTNGTRAAIVTAALLCTVMTVSFISLGEELAQPFSFLVVNVRAIAAVAAACALGYLPVHSSLEKDKSIRLPGARHAALKR</sequence>
<feature type="transmembrane region" description="Helical" evidence="8">
    <location>
        <begin position="194"/>
        <end position="213"/>
    </location>
</feature>
<feature type="transmembrane region" description="Helical" evidence="8">
    <location>
        <begin position="90"/>
        <end position="111"/>
    </location>
</feature>
<reference evidence="9" key="1">
    <citation type="submission" date="2021-01" db="EMBL/GenBank/DDBJ databases">
        <title>Whole genome shotgun sequence of Actinoplanes siamensis NBRC 109076.</title>
        <authorList>
            <person name="Komaki H."/>
            <person name="Tamura T."/>
        </authorList>
    </citation>
    <scope>NUCLEOTIDE SEQUENCE</scope>
    <source>
        <strain evidence="9">NBRC 109076</strain>
    </source>
</reference>
<organism evidence="9 10">
    <name type="scientific">Actinoplanes siamensis</name>
    <dbReference type="NCBI Taxonomy" id="1223317"/>
    <lineage>
        <taxon>Bacteria</taxon>
        <taxon>Bacillati</taxon>
        <taxon>Actinomycetota</taxon>
        <taxon>Actinomycetes</taxon>
        <taxon>Micromonosporales</taxon>
        <taxon>Micromonosporaceae</taxon>
        <taxon>Actinoplanes</taxon>
    </lineage>
</organism>
<evidence type="ECO:0008006" key="11">
    <source>
        <dbReference type="Google" id="ProtNLM"/>
    </source>
</evidence>
<protein>
    <recommendedName>
        <fullName evidence="11">Alpha-1,2-mannosyltransferase</fullName>
    </recommendedName>
</protein>
<dbReference type="Pfam" id="PF09594">
    <property type="entry name" value="GT87"/>
    <property type="match status" value="1"/>
</dbReference>
<proteinExistence type="inferred from homology"/>
<dbReference type="GO" id="GO:0016758">
    <property type="term" value="F:hexosyltransferase activity"/>
    <property type="evidence" value="ECO:0007669"/>
    <property type="project" value="InterPro"/>
</dbReference>
<keyword evidence="5 8" id="KW-1133">Transmembrane helix</keyword>
<comment type="caution">
    <text evidence="9">The sequence shown here is derived from an EMBL/GenBank/DDBJ whole genome shotgun (WGS) entry which is preliminary data.</text>
</comment>
<evidence type="ECO:0000313" key="10">
    <source>
        <dbReference type="Proteomes" id="UP000629619"/>
    </source>
</evidence>
<dbReference type="AlphaFoldDB" id="A0A919KCC3"/>
<dbReference type="InterPro" id="IPR018584">
    <property type="entry name" value="GT87"/>
</dbReference>
<feature type="transmembrane region" description="Helical" evidence="8">
    <location>
        <begin position="141"/>
        <end position="160"/>
    </location>
</feature>
<feature type="transmembrane region" description="Helical" evidence="8">
    <location>
        <begin position="350"/>
        <end position="373"/>
    </location>
</feature>
<dbReference type="RefSeq" id="WP_203676570.1">
    <property type="nucleotide sequence ID" value="NZ_BOMW01000005.1"/>
</dbReference>
<evidence type="ECO:0000256" key="5">
    <source>
        <dbReference type="ARBA" id="ARBA00022989"/>
    </source>
</evidence>
<feature type="transmembrane region" description="Helical" evidence="8">
    <location>
        <begin position="324"/>
        <end position="344"/>
    </location>
</feature>